<accession>A0A941EKC7</accession>
<feature type="domain" description="DUF4132" evidence="1">
    <location>
        <begin position="837"/>
        <end position="1020"/>
    </location>
</feature>
<dbReference type="Proteomes" id="UP000675781">
    <property type="component" value="Unassembled WGS sequence"/>
</dbReference>
<organism evidence="2 3">
    <name type="scientific">Actinospica durhamensis</name>
    <dbReference type="NCBI Taxonomy" id="1508375"/>
    <lineage>
        <taxon>Bacteria</taxon>
        <taxon>Bacillati</taxon>
        <taxon>Actinomycetota</taxon>
        <taxon>Actinomycetes</taxon>
        <taxon>Catenulisporales</taxon>
        <taxon>Actinospicaceae</taxon>
        <taxon>Actinospica</taxon>
    </lineage>
</organism>
<evidence type="ECO:0000313" key="3">
    <source>
        <dbReference type="Proteomes" id="UP000675781"/>
    </source>
</evidence>
<proteinExistence type="predicted"/>
<evidence type="ECO:0000259" key="1">
    <source>
        <dbReference type="Pfam" id="PF13569"/>
    </source>
</evidence>
<sequence length="1110" mass="120362">MATMTATAAGDEDVLGLPTGWQRLVIPRRRGRAGAKPAVASNVVADYESATPDPNSVARVLADRAGDPRLVALYRGESGRIEDATPTGAALIASMRWALGSRKAGDARAAVDAWVAARGLEFAARATVERSDLIVQETKNHARRMGRASGGQVWGPAKPRFQMAARMRHHLCGAEDAEYAQVVGVLEEYRKAPWPQRTTAAFLVPEHVEWIDKLVARPLQYASLQAPLFYAAVSTDAQLEAFHQREPWILIHDTELLATLIDGAGQAVFRHVVGEFDRGYMNSDDAERLMTALGSFPTDEAFGALLDRVRQPKAAAAILKAAERFPRRGVRLLAESASTRVEPLLRAHVLANTDVAAGELEALSAPARSKVEGLLALGSQIPEADLSDLPEALVTPPWAVAPPRKKPAARVDLVAPAEAAMVWLPVERETWGRFGHYGPYRGPTGSWKEIAATIRALHPNYHDMLAFFRDGPDELVRPLLATWDPNWWRGADLDRIFALRFEAEVLPLLMARVREDPVAYGRVLAPFAYTEVAGLMAQWLTQPKRALPHALAWFTRHPDLAARALIPDALGKSGPARRSAQRALRTLVEEGFEANVRAAAETYGPLAEQAVADTLAQAVAPVFPKVMPTLPSWTDPSLLPQVLLVGGGAALPRESVRNLCLMLAISTPQRPLAALDEVRAALDPASLASFVWAVFEGWRLAGMPAGDSWALEALGVFGDDAVAARLAAVIRIWPGESAHRRAVQGLDVLAEIGGNTALAGLYGISRKVKFKALKDRAVEKVKAVADALELSAEQLGDRLIPDLGLDAAGVIEYDFGPRTFTVSLDERLKPVVRDADGKPLKDLPKAGAADDPALAAEARAGYSEFKKATRSLAADQIGRLEQAMIARRRWPAQEFRQYIVGHPVVFRVARALLWGTYAEDGSLLSTFRIAEDRTFADVADDVYVLEPTALVGIVHLLDLGDEAAAWSELFADYALLQPFDQLGRIVLQLTEEEKSSEVLHRFDGLSVATGKVVGLERFGWHRGDPADHGIQTWMSRPVPGGGCVALGIEPGISMGNLAGAGHEQTITEVWVTSLPEVELWRAEQERVPLGTLDAVTAAEILRDLTALTSM</sequence>
<dbReference type="Pfam" id="PF13569">
    <property type="entry name" value="DUF4132"/>
    <property type="match status" value="1"/>
</dbReference>
<dbReference type="EMBL" id="JAGSOG010000006">
    <property type="protein sequence ID" value="MBR7832117.1"/>
    <property type="molecule type" value="Genomic_DNA"/>
</dbReference>
<keyword evidence="3" id="KW-1185">Reference proteome</keyword>
<gene>
    <name evidence="2" type="ORF">KDL01_02535</name>
</gene>
<protein>
    <submittedName>
        <fullName evidence="2">DUF4132 domain-containing protein</fullName>
    </submittedName>
</protein>
<dbReference type="InterPro" id="IPR025406">
    <property type="entry name" value="DUF4132"/>
</dbReference>
<dbReference type="RefSeq" id="WP_212526651.1">
    <property type="nucleotide sequence ID" value="NZ_JAGSOG010000006.1"/>
</dbReference>
<dbReference type="AlphaFoldDB" id="A0A941EKC7"/>
<comment type="caution">
    <text evidence="2">The sequence shown here is derived from an EMBL/GenBank/DDBJ whole genome shotgun (WGS) entry which is preliminary data.</text>
</comment>
<name>A0A941EKC7_9ACTN</name>
<reference evidence="2" key="1">
    <citation type="submission" date="2021-04" db="EMBL/GenBank/DDBJ databases">
        <title>Genome based classification of Actinospica acidithermotolerans sp. nov., an actinobacterium isolated from an Indonesian hot spring.</title>
        <authorList>
            <person name="Kusuma A.B."/>
            <person name="Putra K.E."/>
            <person name="Nafisah S."/>
            <person name="Loh J."/>
            <person name="Nouioui I."/>
            <person name="Goodfellow M."/>
        </authorList>
    </citation>
    <scope>NUCLEOTIDE SEQUENCE</scope>
    <source>
        <strain evidence="2">CSCA 57</strain>
    </source>
</reference>
<evidence type="ECO:0000313" key="2">
    <source>
        <dbReference type="EMBL" id="MBR7832117.1"/>
    </source>
</evidence>